<dbReference type="InterPro" id="IPR052514">
    <property type="entry name" value="SAM-dependent_MTase"/>
</dbReference>
<organism evidence="2 3">
    <name type="scientific">Halochromatium glycolicum</name>
    <dbReference type="NCBI Taxonomy" id="85075"/>
    <lineage>
        <taxon>Bacteria</taxon>
        <taxon>Pseudomonadati</taxon>
        <taxon>Pseudomonadota</taxon>
        <taxon>Gammaproteobacteria</taxon>
        <taxon>Chromatiales</taxon>
        <taxon>Chromatiaceae</taxon>
        <taxon>Halochromatium</taxon>
    </lineage>
</organism>
<name>A0AAJ0XA17_9GAMM</name>
<dbReference type="Pfam" id="PF05050">
    <property type="entry name" value="Methyltransf_21"/>
    <property type="match status" value="1"/>
</dbReference>
<dbReference type="PANTHER" id="PTHR34203:SF15">
    <property type="entry name" value="SLL1173 PROTEIN"/>
    <property type="match status" value="1"/>
</dbReference>
<gene>
    <name evidence="2" type="ORF">CKO40_09870</name>
</gene>
<dbReference type="RefSeq" id="WP_200346051.1">
    <property type="nucleotide sequence ID" value="NZ_NRSJ01000015.1"/>
</dbReference>
<proteinExistence type="predicted"/>
<sequence>MSFWTSLRREWGVARSIHHRFQTNHGRWRDPLLAQFVRPGDLVFDVGAHVGDCIASLRRLGARVVAVEPQPALHRALRFLHGHDPQVKLERVALGQCSGQTELHLNLSNPTVASASSAFIDAAAGAAGWHGQRWEQAIQVPMTTLDRMIVHYGLPSFCKIDVEGFEIQVLRGLSEPLAALSFEFTTIQRAVAAQAIQLCERLGDYHYNASLGASGRLEHASWVDARALVAWLERLPHAANAGDIYALRR</sequence>
<dbReference type="InterPro" id="IPR006342">
    <property type="entry name" value="FkbM_mtfrase"/>
</dbReference>
<reference evidence="2" key="1">
    <citation type="submission" date="2017-08" db="EMBL/GenBank/DDBJ databases">
        <authorList>
            <person name="Imhoff J.F."/>
            <person name="Rahn T."/>
            <person name="Kuenzel S."/>
            <person name="Neulinger S.C."/>
        </authorList>
    </citation>
    <scope>NUCLEOTIDE SEQUENCE</scope>
    <source>
        <strain evidence="2">DSM 11080</strain>
    </source>
</reference>
<accession>A0AAJ0XA17</accession>
<dbReference type="SUPFAM" id="SSF53335">
    <property type="entry name" value="S-adenosyl-L-methionine-dependent methyltransferases"/>
    <property type="match status" value="1"/>
</dbReference>
<dbReference type="Gene3D" id="3.40.50.150">
    <property type="entry name" value="Vaccinia Virus protein VP39"/>
    <property type="match status" value="1"/>
</dbReference>
<dbReference type="PANTHER" id="PTHR34203">
    <property type="entry name" value="METHYLTRANSFERASE, FKBM FAMILY PROTEIN"/>
    <property type="match status" value="1"/>
</dbReference>
<dbReference type="NCBIfam" id="TIGR01444">
    <property type="entry name" value="fkbM_fam"/>
    <property type="match status" value="1"/>
</dbReference>
<dbReference type="EMBL" id="NRSJ01000015">
    <property type="protein sequence ID" value="MBK1704838.1"/>
    <property type="molecule type" value="Genomic_DNA"/>
</dbReference>
<evidence type="ECO:0000259" key="1">
    <source>
        <dbReference type="Pfam" id="PF05050"/>
    </source>
</evidence>
<feature type="domain" description="Methyltransferase FkbM" evidence="1">
    <location>
        <begin position="45"/>
        <end position="185"/>
    </location>
</feature>
<keyword evidence="3" id="KW-1185">Reference proteome</keyword>
<comment type="caution">
    <text evidence="2">The sequence shown here is derived from an EMBL/GenBank/DDBJ whole genome shotgun (WGS) entry which is preliminary data.</text>
</comment>
<dbReference type="Proteomes" id="UP001296776">
    <property type="component" value="Unassembled WGS sequence"/>
</dbReference>
<reference evidence="2" key="2">
    <citation type="journal article" date="2020" name="Microorganisms">
        <title>Osmotic Adaptation and Compatible Solute Biosynthesis of Phototrophic Bacteria as Revealed from Genome Analyses.</title>
        <authorList>
            <person name="Imhoff J.F."/>
            <person name="Rahn T."/>
            <person name="Kunzel S."/>
            <person name="Keller A."/>
            <person name="Neulinger S.C."/>
        </authorList>
    </citation>
    <scope>NUCLEOTIDE SEQUENCE</scope>
    <source>
        <strain evidence="2">DSM 11080</strain>
    </source>
</reference>
<evidence type="ECO:0000313" key="3">
    <source>
        <dbReference type="Proteomes" id="UP001296776"/>
    </source>
</evidence>
<protein>
    <recommendedName>
        <fullName evidence="1">Methyltransferase FkbM domain-containing protein</fullName>
    </recommendedName>
</protein>
<evidence type="ECO:0000313" key="2">
    <source>
        <dbReference type="EMBL" id="MBK1704838.1"/>
    </source>
</evidence>
<dbReference type="InterPro" id="IPR029063">
    <property type="entry name" value="SAM-dependent_MTases_sf"/>
</dbReference>
<dbReference type="AlphaFoldDB" id="A0AAJ0XA17"/>